<dbReference type="InterPro" id="IPR024461">
    <property type="entry name" value="CCDC90-like"/>
</dbReference>
<dbReference type="EMBL" id="JAZDWU010000003">
    <property type="protein sequence ID" value="KAL0006766.1"/>
    <property type="molecule type" value="Genomic_DNA"/>
</dbReference>
<keyword evidence="7" id="KW-0472">Membrane</keyword>
<protein>
    <submittedName>
        <fullName evidence="8">Uncharacterized protein</fullName>
    </submittedName>
</protein>
<dbReference type="GO" id="GO:0016020">
    <property type="term" value="C:membrane"/>
    <property type="evidence" value="ECO:0007669"/>
    <property type="project" value="UniProtKB-SubCell"/>
</dbReference>
<comment type="caution">
    <text evidence="8">The sequence shown here is derived from an EMBL/GenBank/DDBJ whole genome shotgun (WGS) entry which is preliminary data.</text>
</comment>
<keyword evidence="3" id="KW-0812">Transmembrane</keyword>
<evidence type="ECO:0000256" key="2">
    <source>
        <dbReference type="ARBA" id="ARBA00004370"/>
    </source>
</evidence>
<evidence type="ECO:0000256" key="7">
    <source>
        <dbReference type="ARBA" id="ARBA00023136"/>
    </source>
</evidence>
<reference evidence="8 9" key="1">
    <citation type="submission" date="2024-01" db="EMBL/GenBank/DDBJ databases">
        <title>A telomere-to-telomere, gap-free genome of sweet tea (Lithocarpus litseifolius).</title>
        <authorList>
            <person name="Zhou J."/>
        </authorList>
    </citation>
    <scope>NUCLEOTIDE SEQUENCE [LARGE SCALE GENOMIC DNA]</scope>
    <source>
        <strain evidence="8">Zhou-2022a</strain>
        <tissue evidence="8">Leaf</tissue>
    </source>
</reference>
<keyword evidence="9" id="KW-1185">Reference proteome</keyword>
<evidence type="ECO:0000256" key="1">
    <source>
        <dbReference type="ARBA" id="ARBA00004173"/>
    </source>
</evidence>
<dbReference type="Proteomes" id="UP001459277">
    <property type="component" value="Unassembled WGS sequence"/>
</dbReference>
<gene>
    <name evidence="8" type="ORF">SO802_008268</name>
</gene>
<comment type="subcellular location">
    <subcellularLocation>
        <location evidence="2">Membrane</location>
    </subcellularLocation>
    <subcellularLocation>
        <location evidence="1">Mitochondrion</location>
    </subcellularLocation>
</comment>
<accession>A0AAW2DCA2</accession>
<keyword evidence="5" id="KW-0175">Coiled coil</keyword>
<organism evidence="8 9">
    <name type="scientific">Lithocarpus litseifolius</name>
    <dbReference type="NCBI Taxonomy" id="425828"/>
    <lineage>
        <taxon>Eukaryota</taxon>
        <taxon>Viridiplantae</taxon>
        <taxon>Streptophyta</taxon>
        <taxon>Embryophyta</taxon>
        <taxon>Tracheophyta</taxon>
        <taxon>Spermatophyta</taxon>
        <taxon>Magnoliopsida</taxon>
        <taxon>eudicotyledons</taxon>
        <taxon>Gunneridae</taxon>
        <taxon>Pentapetalae</taxon>
        <taxon>rosids</taxon>
        <taxon>fabids</taxon>
        <taxon>Fagales</taxon>
        <taxon>Fagaceae</taxon>
        <taxon>Lithocarpus</taxon>
    </lineage>
</organism>
<dbReference type="GO" id="GO:0005739">
    <property type="term" value="C:mitochondrion"/>
    <property type="evidence" value="ECO:0007669"/>
    <property type="project" value="UniProtKB-SubCell"/>
</dbReference>
<keyword evidence="6" id="KW-0496">Mitochondrion</keyword>
<keyword evidence="4" id="KW-1133">Transmembrane helix</keyword>
<evidence type="ECO:0000313" key="8">
    <source>
        <dbReference type="EMBL" id="KAL0006766.1"/>
    </source>
</evidence>
<dbReference type="Gene3D" id="1.20.5.340">
    <property type="match status" value="1"/>
</dbReference>
<dbReference type="PANTHER" id="PTHR14360">
    <property type="entry name" value="PROTEIN FMP32, MITOCHONDRIAL"/>
    <property type="match status" value="1"/>
</dbReference>
<evidence type="ECO:0000256" key="6">
    <source>
        <dbReference type="ARBA" id="ARBA00023128"/>
    </source>
</evidence>
<evidence type="ECO:0000256" key="5">
    <source>
        <dbReference type="ARBA" id="ARBA00023054"/>
    </source>
</evidence>
<dbReference type="Pfam" id="PF07798">
    <property type="entry name" value="CCDC90-like"/>
    <property type="match status" value="1"/>
</dbReference>
<evidence type="ECO:0000313" key="9">
    <source>
        <dbReference type="Proteomes" id="UP001459277"/>
    </source>
</evidence>
<evidence type="ECO:0000256" key="3">
    <source>
        <dbReference type="ARBA" id="ARBA00022692"/>
    </source>
</evidence>
<name>A0AAW2DCA2_9ROSI</name>
<sequence length="83" mass="8957">MKGLTSDSSLSSNNDIETKENLQCRAVRGLEAQGVPSKQAEAIMAALTEVLNDSLENVAHSFVSKTETQRVIANTCVIHSRLV</sequence>
<dbReference type="AlphaFoldDB" id="A0AAW2DCA2"/>
<evidence type="ECO:0000256" key="4">
    <source>
        <dbReference type="ARBA" id="ARBA00022989"/>
    </source>
</evidence>
<dbReference type="PANTHER" id="PTHR14360:SF1">
    <property type="entry name" value="PROTEIN FMP32, MITOCHONDRIAL"/>
    <property type="match status" value="1"/>
</dbReference>
<proteinExistence type="predicted"/>